<evidence type="ECO:0000259" key="2">
    <source>
        <dbReference type="Pfam" id="PF18850"/>
    </source>
</evidence>
<dbReference type="RefSeq" id="WP_253544339.1">
    <property type="nucleotide sequence ID" value="NZ_JAMYZY010000045.1"/>
</dbReference>
<dbReference type="InterPro" id="IPR040631">
    <property type="entry name" value="LPD30"/>
</dbReference>
<accession>A0ABT1F3E9</accession>
<protein>
    <recommendedName>
        <fullName evidence="5">Large polyvalent protein associated domain-containing protein</fullName>
    </recommendedName>
</protein>
<dbReference type="Pfam" id="PF18847">
    <property type="entry name" value="LPD29"/>
    <property type="match status" value="1"/>
</dbReference>
<dbReference type="Pfam" id="PF18850">
    <property type="entry name" value="LPD30"/>
    <property type="match status" value="1"/>
</dbReference>
<name>A0ABT1F3E9_9PROT</name>
<evidence type="ECO:0008006" key="5">
    <source>
        <dbReference type="Google" id="ProtNLM"/>
    </source>
</evidence>
<dbReference type="InterPro" id="IPR041311">
    <property type="entry name" value="LPD29"/>
</dbReference>
<organism evidence="3 4">
    <name type="scientific">Acetobacter lambici</name>
    <dbReference type="NCBI Taxonomy" id="1332824"/>
    <lineage>
        <taxon>Bacteria</taxon>
        <taxon>Pseudomonadati</taxon>
        <taxon>Pseudomonadota</taxon>
        <taxon>Alphaproteobacteria</taxon>
        <taxon>Acetobacterales</taxon>
        <taxon>Acetobacteraceae</taxon>
        <taxon>Acetobacter</taxon>
    </lineage>
</organism>
<reference evidence="3 4" key="1">
    <citation type="submission" date="2022-06" db="EMBL/GenBank/DDBJ databases">
        <title>Acetobacer genomes from food samples.</title>
        <authorList>
            <person name="Sombolestani A."/>
        </authorList>
    </citation>
    <scope>NUCLEOTIDE SEQUENCE [LARGE SCALE GENOMIC DNA]</scope>
    <source>
        <strain evidence="3 4">R-83285</strain>
    </source>
</reference>
<evidence type="ECO:0000313" key="4">
    <source>
        <dbReference type="Proteomes" id="UP001523528"/>
    </source>
</evidence>
<comment type="caution">
    <text evidence="3">The sequence shown here is derived from an EMBL/GenBank/DDBJ whole genome shotgun (WGS) entry which is preliminary data.</text>
</comment>
<keyword evidence="4" id="KW-1185">Reference proteome</keyword>
<dbReference type="EMBL" id="JAMYZZ010000046">
    <property type="protein sequence ID" value="MCP1259716.1"/>
    <property type="molecule type" value="Genomic_DNA"/>
</dbReference>
<sequence>MSQSKSIMPVLVGTMVSTVLYNRGRGYVTAIYGEQQPETIRTVCRGFMRSGGQAEFDIVFESGHVSKRLPESILHGVQWTIFDADAGLADADHIQNLLNHAEQIRLAAQKKAQDEAALFAEQVQLLKTSAAYADMEQGKESGGALAAKNIRKLLKKHFPTTKFSVRKSHWGAIVVKWENGPKESEVEEWTSRFINRTFDLHSDCERYVSSPWTEVFGSASYISLYGR</sequence>
<feature type="domain" description="Large polyvalent protein associated" evidence="2">
    <location>
        <begin position="8"/>
        <end position="127"/>
    </location>
</feature>
<evidence type="ECO:0000259" key="1">
    <source>
        <dbReference type="Pfam" id="PF18847"/>
    </source>
</evidence>
<proteinExistence type="predicted"/>
<feature type="domain" description="Large polyvalent protein associated" evidence="1">
    <location>
        <begin position="146"/>
        <end position="214"/>
    </location>
</feature>
<dbReference type="Proteomes" id="UP001523528">
    <property type="component" value="Unassembled WGS sequence"/>
</dbReference>
<gene>
    <name evidence="3" type="ORF">NKW50_14060</name>
</gene>
<evidence type="ECO:0000313" key="3">
    <source>
        <dbReference type="EMBL" id="MCP1259716.1"/>
    </source>
</evidence>